<proteinExistence type="predicted"/>
<keyword evidence="3" id="KW-1185">Reference proteome</keyword>
<evidence type="ECO:0000256" key="1">
    <source>
        <dbReference type="SAM" id="MobiDB-lite"/>
    </source>
</evidence>
<feature type="compositionally biased region" description="Basic and acidic residues" evidence="1">
    <location>
        <begin position="11"/>
        <end position="20"/>
    </location>
</feature>
<dbReference type="InterPro" id="IPR036661">
    <property type="entry name" value="Luciferase-like_sf"/>
</dbReference>
<sequence>MDPALSELSDDERQERDRRRVNPGGLGSAVVAGSPDTVRVYLDEYAKCQVNYCVFSFQWGNLRLFAEELMPRYVSS</sequence>
<dbReference type="AlphaFoldDB" id="W4LQP8"/>
<organism evidence="2 3">
    <name type="scientific">Candidatus Entotheonella gemina</name>
    <dbReference type="NCBI Taxonomy" id="1429439"/>
    <lineage>
        <taxon>Bacteria</taxon>
        <taxon>Pseudomonadati</taxon>
        <taxon>Nitrospinota/Tectimicrobiota group</taxon>
        <taxon>Candidatus Tectimicrobiota</taxon>
        <taxon>Candidatus Entotheonellia</taxon>
        <taxon>Candidatus Entotheonellales</taxon>
        <taxon>Candidatus Entotheonellaceae</taxon>
        <taxon>Candidatus Entotheonella</taxon>
    </lineage>
</organism>
<dbReference type="Proteomes" id="UP000019140">
    <property type="component" value="Unassembled WGS sequence"/>
</dbReference>
<dbReference type="EMBL" id="AZHX01001798">
    <property type="protein sequence ID" value="ETW99731.1"/>
    <property type="molecule type" value="Genomic_DNA"/>
</dbReference>
<protein>
    <recommendedName>
        <fullName evidence="4">Luciferase-like domain-containing protein</fullName>
    </recommendedName>
</protein>
<dbReference type="Gene3D" id="3.20.20.30">
    <property type="entry name" value="Luciferase-like domain"/>
    <property type="match status" value="1"/>
</dbReference>
<gene>
    <name evidence="2" type="ORF">ETSY2_40320</name>
</gene>
<evidence type="ECO:0000313" key="3">
    <source>
        <dbReference type="Proteomes" id="UP000019140"/>
    </source>
</evidence>
<comment type="caution">
    <text evidence="2">The sequence shown here is derived from an EMBL/GenBank/DDBJ whole genome shotgun (WGS) entry which is preliminary data.</text>
</comment>
<accession>W4LQP8</accession>
<dbReference type="HOGENOM" id="CLU_2647769_0_0_7"/>
<feature type="region of interest" description="Disordered" evidence="1">
    <location>
        <begin position="1"/>
        <end position="26"/>
    </location>
</feature>
<name>W4LQP8_9BACT</name>
<reference evidence="2 3" key="1">
    <citation type="journal article" date="2014" name="Nature">
        <title>An environmental bacterial taxon with a large and distinct metabolic repertoire.</title>
        <authorList>
            <person name="Wilson M.C."/>
            <person name="Mori T."/>
            <person name="Ruckert C."/>
            <person name="Uria A.R."/>
            <person name="Helf M.J."/>
            <person name="Takada K."/>
            <person name="Gernert C."/>
            <person name="Steffens U.A."/>
            <person name="Heycke N."/>
            <person name="Schmitt S."/>
            <person name="Rinke C."/>
            <person name="Helfrich E.J."/>
            <person name="Brachmann A.O."/>
            <person name="Gurgui C."/>
            <person name="Wakimoto T."/>
            <person name="Kracht M."/>
            <person name="Crusemann M."/>
            <person name="Hentschel U."/>
            <person name="Abe I."/>
            <person name="Matsunaga S."/>
            <person name="Kalinowski J."/>
            <person name="Takeyama H."/>
            <person name="Piel J."/>
        </authorList>
    </citation>
    <scope>NUCLEOTIDE SEQUENCE [LARGE SCALE GENOMIC DNA]</scope>
    <source>
        <strain evidence="3">TSY2</strain>
    </source>
</reference>
<evidence type="ECO:0008006" key="4">
    <source>
        <dbReference type="Google" id="ProtNLM"/>
    </source>
</evidence>
<dbReference type="GO" id="GO:0016705">
    <property type="term" value="F:oxidoreductase activity, acting on paired donors, with incorporation or reduction of molecular oxygen"/>
    <property type="evidence" value="ECO:0007669"/>
    <property type="project" value="InterPro"/>
</dbReference>
<evidence type="ECO:0000313" key="2">
    <source>
        <dbReference type="EMBL" id="ETW99731.1"/>
    </source>
</evidence>
<dbReference type="SUPFAM" id="SSF51679">
    <property type="entry name" value="Bacterial luciferase-like"/>
    <property type="match status" value="1"/>
</dbReference>